<dbReference type="Proteomes" id="UP000597444">
    <property type="component" value="Unassembled WGS sequence"/>
</dbReference>
<evidence type="ECO:0000259" key="1">
    <source>
        <dbReference type="Pfam" id="PF00534"/>
    </source>
</evidence>
<protein>
    <recommendedName>
        <fullName evidence="5">Glycosyltransferase family 1 protein</fullName>
    </recommendedName>
</protein>
<keyword evidence="4" id="KW-1185">Reference proteome</keyword>
<dbReference type="InterPro" id="IPR028098">
    <property type="entry name" value="Glyco_trans_4-like_N"/>
</dbReference>
<name>A0A8J3II94_9CHLR</name>
<dbReference type="GO" id="GO:0016757">
    <property type="term" value="F:glycosyltransferase activity"/>
    <property type="evidence" value="ECO:0007669"/>
    <property type="project" value="InterPro"/>
</dbReference>
<organism evidence="3 4">
    <name type="scientific">Reticulibacter mediterranei</name>
    <dbReference type="NCBI Taxonomy" id="2778369"/>
    <lineage>
        <taxon>Bacteria</taxon>
        <taxon>Bacillati</taxon>
        <taxon>Chloroflexota</taxon>
        <taxon>Ktedonobacteria</taxon>
        <taxon>Ktedonobacterales</taxon>
        <taxon>Reticulibacteraceae</taxon>
        <taxon>Reticulibacter</taxon>
    </lineage>
</organism>
<sequence>MKLLQVVWNFPETVKQPFDMYYFYWPLHEAMLRGWEVVVLTFQIDEQQCREEVIDGIRVQRCPAGVRRGKPFSWPFLVALLTADADIIICHGYGEGRSELAVLLGRLRGRSVVFVPHFHLYPYRRVWREWYDKTIGRLFFNCSSRVVVFTEYTHQQLLQLGVKPEKLCVVPHVARPDIFACAPARQSGSLLRRAGITGDPLLLGVGQLLERKGWEYTVRCLPAIVARFPNAQLLIAGPSQPAEPDFHRFLLRLAKDLKVADHLHIMQDNTPEFILDAYLSATILTHPSFVESFGLVLLEAMTAGLPVIAHNGTGIPCIVEDGVTGYVLNVRDVLQYTVLLLTLLEDPLLRQRMGEAGKRRAETYFSQARSAETLFKIFAELTPARSSASNSIEV</sequence>
<dbReference type="Pfam" id="PF00534">
    <property type="entry name" value="Glycos_transf_1"/>
    <property type="match status" value="1"/>
</dbReference>
<dbReference type="Gene3D" id="3.40.50.2000">
    <property type="entry name" value="Glycogen Phosphorylase B"/>
    <property type="match status" value="2"/>
</dbReference>
<evidence type="ECO:0000313" key="4">
    <source>
        <dbReference type="Proteomes" id="UP000597444"/>
    </source>
</evidence>
<feature type="domain" description="Glycosyltransferase subfamily 4-like N-terminal" evidence="2">
    <location>
        <begin position="33"/>
        <end position="171"/>
    </location>
</feature>
<dbReference type="CDD" id="cd03801">
    <property type="entry name" value="GT4_PimA-like"/>
    <property type="match status" value="1"/>
</dbReference>
<dbReference type="InterPro" id="IPR001296">
    <property type="entry name" value="Glyco_trans_1"/>
</dbReference>
<dbReference type="Pfam" id="PF13579">
    <property type="entry name" value="Glyco_trans_4_4"/>
    <property type="match status" value="1"/>
</dbReference>
<dbReference type="AlphaFoldDB" id="A0A8J3II94"/>
<evidence type="ECO:0000313" key="3">
    <source>
        <dbReference type="EMBL" id="GHO91864.1"/>
    </source>
</evidence>
<feature type="domain" description="Glycosyl transferase family 1" evidence="1">
    <location>
        <begin position="197"/>
        <end position="360"/>
    </location>
</feature>
<proteinExistence type="predicted"/>
<evidence type="ECO:0000259" key="2">
    <source>
        <dbReference type="Pfam" id="PF13579"/>
    </source>
</evidence>
<comment type="caution">
    <text evidence="3">The sequence shown here is derived from an EMBL/GenBank/DDBJ whole genome shotgun (WGS) entry which is preliminary data.</text>
</comment>
<dbReference type="RefSeq" id="WP_220202734.1">
    <property type="nucleotide sequence ID" value="NZ_BNJK01000001.1"/>
</dbReference>
<evidence type="ECO:0008006" key="5">
    <source>
        <dbReference type="Google" id="ProtNLM"/>
    </source>
</evidence>
<accession>A0A8J3II94</accession>
<dbReference type="PANTHER" id="PTHR12526">
    <property type="entry name" value="GLYCOSYLTRANSFERASE"/>
    <property type="match status" value="1"/>
</dbReference>
<dbReference type="SUPFAM" id="SSF53756">
    <property type="entry name" value="UDP-Glycosyltransferase/glycogen phosphorylase"/>
    <property type="match status" value="1"/>
</dbReference>
<gene>
    <name evidence="3" type="ORF">KSF_019120</name>
</gene>
<dbReference type="PANTHER" id="PTHR12526:SF635">
    <property type="entry name" value="GLYCOSYL TRANSFERASE GROUP 1"/>
    <property type="match status" value="1"/>
</dbReference>
<dbReference type="EMBL" id="BNJK01000001">
    <property type="protein sequence ID" value="GHO91864.1"/>
    <property type="molecule type" value="Genomic_DNA"/>
</dbReference>
<reference evidence="3" key="1">
    <citation type="submission" date="2020-10" db="EMBL/GenBank/DDBJ databases">
        <title>Taxonomic study of unclassified bacteria belonging to the class Ktedonobacteria.</title>
        <authorList>
            <person name="Yabe S."/>
            <person name="Wang C.M."/>
            <person name="Zheng Y."/>
            <person name="Sakai Y."/>
            <person name="Cavaletti L."/>
            <person name="Monciardini P."/>
            <person name="Donadio S."/>
        </authorList>
    </citation>
    <scope>NUCLEOTIDE SEQUENCE</scope>
    <source>
        <strain evidence="3">ID150040</strain>
    </source>
</reference>